<keyword evidence="2" id="KW-0695">RNA-directed DNA polymerase</keyword>
<reference evidence="2" key="2">
    <citation type="submission" date="2022-01" db="EMBL/GenBank/DDBJ databases">
        <authorList>
            <person name="Yamashiro T."/>
            <person name="Shiraishi A."/>
            <person name="Satake H."/>
            <person name="Nakayama K."/>
        </authorList>
    </citation>
    <scope>NUCLEOTIDE SEQUENCE</scope>
</reference>
<dbReference type="EMBL" id="BQNB010015252">
    <property type="protein sequence ID" value="GJT37791.1"/>
    <property type="molecule type" value="Genomic_DNA"/>
</dbReference>
<comment type="caution">
    <text evidence="2">The sequence shown here is derived from an EMBL/GenBank/DDBJ whole genome shotgun (WGS) entry which is preliminary data.</text>
</comment>
<feature type="region of interest" description="Disordered" evidence="1">
    <location>
        <begin position="1"/>
        <end position="79"/>
    </location>
</feature>
<accession>A0ABQ5DEV8</accession>
<feature type="compositionally biased region" description="Basic and acidic residues" evidence="1">
    <location>
        <begin position="15"/>
        <end position="26"/>
    </location>
</feature>
<dbReference type="InterPro" id="IPR001969">
    <property type="entry name" value="Aspartic_peptidase_AS"/>
</dbReference>
<keyword evidence="3" id="KW-1185">Reference proteome</keyword>
<evidence type="ECO:0000256" key="1">
    <source>
        <dbReference type="SAM" id="MobiDB-lite"/>
    </source>
</evidence>
<organism evidence="2 3">
    <name type="scientific">Tanacetum coccineum</name>
    <dbReference type="NCBI Taxonomy" id="301880"/>
    <lineage>
        <taxon>Eukaryota</taxon>
        <taxon>Viridiplantae</taxon>
        <taxon>Streptophyta</taxon>
        <taxon>Embryophyta</taxon>
        <taxon>Tracheophyta</taxon>
        <taxon>Spermatophyta</taxon>
        <taxon>Magnoliopsida</taxon>
        <taxon>eudicotyledons</taxon>
        <taxon>Gunneridae</taxon>
        <taxon>Pentapetalae</taxon>
        <taxon>asterids</taxon>
        <taxon>campanulids</taxon>
        <taxon>Asterales</taxon>
        <taxon>Asteraceae</taxon>
        <taxon>Asteroideae</taxon>
        <taxon>Anthemideae</taxon>
        <taxon>Anthemidinae</taxon>
        <taxon>Tanacetum</taxon>
    </lineage>
</organism>
<name>A0ABQ5DEV8_9ASTR</name>
<keyword evidence="2" id="KW-0548">Nucleotidyltransferase</keyword>
<proteinExistence type="predicted"/>
<sequence length="264" mass="28363">MTLSPGYVPDSDPEEDRRRDSEEHADYPAAEGVLSEEEEEHPAPADSSAILFVDPVPSVGDTEAFETDESAPTPRPPQIRIPFAQTRLCRDGKTVRPEPPSSQASVEARMQSAIITTMGHVLKSALTAKRLATQPVTVKADLLLLTTTTTTTTTTREPKWQIQVGSLALSVRSDCSKTKNGNQGNQAGNGNAVARAYVVGSVGTNSNSNVVMGTFLLNNRYALILFDTGADRSFVSTAFSSLIDIILTTLDHGYDVELADGRII</sequence>
<dbReference type="PROSITE" id="PS00141">
    <property type="entry name" value="ASP_PROTEASE"/>
    <property type="match status" value="1"/>
</dbReference>
<evidence type="ECO:0000313" key="2">
    <source>
        <dbReference type="EMBL" id="GJT37791.1"/>
    </source>
</evidence>
<gene>
    <name evidence="2" type="ORF">Tco_0937656</name>
</gene>
<protein>
    <submittedName>
        <fullName evidence="2">Reverse transcriptase domain-containing protein</fullName>
    </submittedName>
</protein>
<reference evidence="2" key="1">
    <citation type="journal article" date="2022" name="Int. J. Mol. Sci.">
        <title>Draft Genome of Tanacetum Coccineum: Genomic Comparison of Closely Related Tanacetum-Family Plants.</title>
        <authorList>
            <person name="Yamashiro T."/>
            <person name="Shiraishi A."/>
            <person name="Nakayama K."/>
            <person name="Satake H."/>
        </authorList>
    </citation>
    <scope>NUCLEOTIDE SEQUENCE</scope>
</reference>
<keyword evidence="2" id="KW-0808">Transferase</keyword>
<dbReference type="Pfam" id="PF08284">
    <property type="entry name" value="RVP_2"/>
    <property type="match status" value="1"/>
</dbReference>
<evidence type="ECO:0000313" key="3">
    <source>
        <dbReference type="Proteomes" id="UP001151760"/>
    </source>
</evidence>
<dbReference type="GO" id="GO:0003964">
    <property type="term" value="F:RNA-directed DNA polymerase activity"/>
    <property type="evidence" value="ECO:0007669"/>
    <property type="project" value="UniProtKB-KW"/>
</dbReference>
<dbReference type="Proteomes" id="UP001151760">
    <property type="component" value="Unassembled WGS sequence"/>
</dbReference>